<evidence type="ECO:0000256" key="1">
    <source>
        <dbReference type="ARBA" id="ARBA00004374"/>
    </source>
</evidence>
<dbReference type="AlphaFoldDB" id="G7Y9M8"/>
<dbReference type="InterPro" id="IPR027417">
    <property type="entry name" value="P-loop_NTPase"/>
</dbReference>
<evidence type="ECO:0000256" key="6">
    <source>
        <dbReference type="ARBA" id="ARBA00022989"/>
    </source>
</evidence>
<evidence type="ECO:0000256" key="10">
    <source>
        <dbReference type="ARBA" id="ARBA00023136"/>
    </source>
</evidence>
<dbReference type="PROSITE" id="PS51718">
    <property type="entry name" value="G_DYNAMIN_2"/>
    <property type="match status" value="1"/>
</dbReference>
<organism evidence="12 13">
    <name type="scientific">Clonorchis sinensis</name>
    <name type="common">Chinese liver fluke</name>
    <dbReference type="NCBI Taxonomy" id="79923"/>
    <lineage>
        <taxon>Eukaryota</taxon>
        <taxon>Metazoa</taxon>
        <taxon>Spiralia</taxon>
        <taxon>Lophotrochozoa</taxon>
        <taxon>Platyhelminthes</taxon>
        <taxon>Trematoda</taxon>
        <taxon>Digenea</taxon>
        <taxon>Opisthorchiida</taxon>
        <taxon>Opisthorchiata</taxon>
        <taxon>Opisthorchiidae</taxon>
        <taxon>Clonorchis</taxon>
    </lineage>
</organism>
<evidence type="ECO:0000256" key="8">
    <source>
        <dbReference type="ARBA" id="ARBA00023128"/>
    </source>
</evidence>
<dbReference type="InterPro" id="IPR006884">
    <property type="entry name" value="Fzo/mitofusin_HR2"/>
</dbReference>
<evidence type="ECO:0000256" key="9">
    <source>
        <dbReference type="ARBA" id="ARBA00023134"/>
    </source>
</evidence>
<keyword evidence="7" id="KW-0175">Coiled coil</keyword>
<dbReference type="GO" id="GO:0005525">
    <property type="term" value="F:GTP binding"/>
    <property type="evidence" value="ECO:0007669"/>
    <property type="project" value="UniProtKB-KW"/>
</dbReference>
<evidence type="ECO:0000256" key="4">
    <source>
        <dbReference type="ARBA" id="ARBA00022787"/>
    </source>
</evidence>
<proteinExistence type="predicted"/>
<keyword evidence="5" id="KW-0378">Hydrolase</keyword>
<dbReference type="SUPFAM" id="SSF111479">
    <property type="entry name" value="Fzo-like conserved region"/>
    <property type="match status" value="1"/>
</dbReference>
<dbReference type="GO" id="GO:0003924">
    <property type="term" value="F:GTPase activity"/>
    <property type="evidence" value="ECO:0007669"/>
    <property type="project" value="InterPro"/>
</dbReference>
<keyword evidence="9" id="KW-0342">GTP-binding</keyword>
<sequence length="1077" mass="122256">MSAAGDFRPKTVGVARQLSHPHLIRFKEAKKELIHIYEEILNYINECHNFTTQQHQEEKFARLLGEGTHEDVEQHLVKIKSIQGIISRNQMKCAFFGRTSNGKSTVINAMLGSRLLPSGLGHTTSCFLEIQGTDRETGYVAIPENDPAGSGAQSYPIESVSQLAHALSGVQLATDSMIRIFWPSSQCRLLREDVVLLDSPGINVDPDVDNWIDSHCLDADVFILVANAESTLMQAEKEFFHRVSQRLSKPNIFIINNRWDASANEIEYVNEVRDQHLQRCVAFLADELKVCSRAEAEAHVFFVSAREALAYRSRSNAGNMAFGSGPPENTTHVGSPLPSLPFMAEGWEVRLQEFRDFEVIFEKNLSESATRTKFATHCEQGKQIAEHFRSLMEKIYETTVEEKDAAVRCRCLSQAHLEEVRSRLHRTSQALDEMTHTCLARVETQVASALNAEIRRLGELVDSYSRPFHPDPAMLLLYKKELNTHVERELGRKLAAACSSDILNEVSRSEQIMMSKLASIVSDEAHKNRILQLVDPTAFQPEFHVDCRNLCADFREDIQFRFSLGLGTLFQRLTAPRRATSHYSWSSSVDQSGVILQSVVSSWPLELFPSLLSRSSVGAVIVFGLVSKAVGWRVIGLVAGLYGGLYLYERLAWTNKAKEAAFKRQYVDFASHKLRLIVDLTSTNARYQVKRELQVSQKKLVAQVEQFSNTLVEEVKQLDADIQHLESVTTESKRLNESPEALCSFSIPIRNSQQCVFHESAARASNAQLPISPPQIIGGRNCGSYNHCTPSARFLTADDDDDGVCPLKLAKFFSTPHRNIPHYARYHVVPFLLQNKLQRYKDLIGSPKSQNYEETRRSAKRNFRQGVCVYANVLVRISPIIVIKSFELNISRDMFFRCAVRKSRRCMLLLACVKHDRLYHVMRRYPLDVPSFKFATTTVTRRIHPSRVVHQKLMIAKSKPLVPIHNVVSYLPYSMYIRTGPLYFIVTKQLMRMKSCDTRQWWIEPSSTLDYDVTQVVLLVVKPRDLGDVRKPTCEVPVEGVLATSPVSILGYIRYNRTHMNFNEYSRIWSCLLAPYG</sequence>
<evidence type="ECO:0000256" key="5">
    <source>
        <dbReference type="ARBA" id="ARBA00022801"/>
    </source>
</evidence>
<evidence type="ECO:0000256" key="3">
    <source>
        <dbReference type="ARBA" id="ARBA00022741"/>
    </source>
</evidence>
<keyword evidence="8" id="KW-0496">Mitochondrion</keyword>
<keyword evidence="4" id="KW-1000">Mitochondrion outer membrane</keyword>
<dbReference type="CDD" id="cd09912">
    <property type="entry name" value="DLP_2"/>
    <property type="match status" value="1"/>
</dbReference>
<keyword evidence="3" id="KW-0547">Nucleotide-binding</keyword>
<dbReference type="Proteomes" id="UP000008909">
    <property type="component" value="Unassembled WGS sequence"/>
</dbReference>
<dbReference type="PANTHER" id="PTHR10465">
    <property type="entry name" value="TRANSMEMBRANE GTPASE FZO1"/>
    <property type="match status" value="1"/>
</dbReference>
<dbReference type="EMBL" id="DF142975">
    <property type="protein sequence ID" value="GAA49663.1"/>
    <property type="molecule type" value="Genomic_DNA"/>
</dbReference>
<keyword evidence="10" id="KW-0472">Membrane</keyword>
<dbReference type="Gene3D" id="1.20.5.110">
    <property type="match status" value="1"/>
</dbReference>
<dbReference type="GO" id="GO:0008053">
    <property type="term" value="P:mitochondrial fusion"/>
    <property type="evidence" value="ECO:0007669"/>
    <property type="project" value="InterPro"/>
</dbReference>
<keyword evidence="13" id="KW-1185">Reference proteome</keyword>
<dbReference type="InterPro" id="IPR045063">
    <property type="entry name" value="Dynamin_N"/>
</dbReference>
<evidence type="ECO:0000256" key="2">
    <source>
        <dbReference type="ARBA" id="ARBA00022692"/>
    </source>
</evidence>
<dbReference type="Pfam" id="PF04799">
    <property type="entry name" value="Fzo_mitofusin"/>
    <property type="match status" value="1"/>
</dbReference>
<accession>G7Y9M8</accession>
<comment type="subcellular location">
    <subcellularLocation>
        <location evidence="1">Mitochondrion outer membrane</location>
        <topology evidence="1">Multi-pass membrane protein</topology>
    </subcellularLocation>
</comment>
<reference key="2">
    <citation type="submission" date="2011-10" db="EMBL/GenBank/DDBJ databases">
        <title>The genome and transcriptome sequence of Clonorchis sinensis provide insights into the carcinogenic liver fluke.</title>
        <authorList>
            <person name="Wang X."/>
            <person name="Huang Y."/>
            <person name="Chen W."/>
            <person name="Liu H."/>
            <person name="Guo L."/>
            <person name="Chen Y."/>
            <person name="Luo F."/>
            <person name="Zhou W."/>
            <person name="Sun J."/>
            <person name="Mao Q."/>
            <person name="Liang P."/>
            <person name="Zhou C."/>
            <person name="Tian Y."/>
            <person name="Men J."/>
            <person name="Lv X."/>
            <person name="Huang L."/>
            <person name="Zhou J."/>
            <person name="Hu Y."/>
            <person name="Li R."/>
            <person name="Zhang F."/>
            <person name="Lei H."/>
            <person name="Li X."/>
            <person name="Hu X."/>
            <person name="Liang C."/>
            <person name="Xu J."/>
            <person name="Wu Z."/>
            <person name="Yu X."/>
        </authorList>
    </citation>
    <scope>NUCLEOTIDE SEQUENCE</scope>
    <source>
        <strain>Henan</strain>
    </source>
</reference>
<dbReference type="FunFam" id="3.40.50.300:FF:002843">
    <property type="entry name" value="Mitofusin 2"/>
    <property type="match status" value="1"/>
</dbReference>
<dbReference type="PANTHER" id="PTHR10465:SF3">
    <property type="entry name" value="TRANSMEMBRANE GTPASE MARF-RELATED"/>
    <property type="match status" value="1"/>
</dbReference>
<dbReference type="Gene3D" id="3.40.50.300">
    <property type="entry name" value="P-loop containing nucleotide triphosphate hydrolases"/>
    <property type="match status" value="1"/>
</dbReference>
<feature type="domain" description="Dynamin-type G" evidence="11">
    <location>
        <begin position="87"/>
        <end position="358"/>
    </location>
</feature>
<dbReference type="InterPro" id="IPR030381">
    <property type="entry name" value="G_DYNAMIN_dom"/>
</dbReference>
<evidence type="ECO:0000313" key="13">
    <source>
        <dbReference type="Proteomes" id="UP000008909"/>
    </source>
</evidence>
<dbReference type="InterPro" id="IPR027094">
    <property type="entry name" value="Mitofusin_fam"/>
</dbReference>
<name>G7Y9M8_CLOSI</name>
<evidence type="ECO:0000313" key="12">
    <source>
        <dbReference type="EMBL" id="GAA49663.1"/>
    </source>
</evidence>
<dbReference type="GO" id="GO:0005741">
    <property type="term" value="C:mitochondrial outer membrane"/>
    <property type="evidence" value="ECO:0007669"/>
    <property type="project" value="UniProtKB-SubCell"/>
</dbReference>
<protein>
    <recommendedName>
        <fullName evidence="11">Dynamin-type G domain-containing protein</fullName>
    </recommendedName>
</protein>
<dbReference type="Pfam" id="PF00350">
    <property type="entry name" value="Dynamin_N"/>
    <property type="match status" value="1"/>
</dbReference>
<dbReference type="GO" id="GO:0051646">
    <property type="term" value="P:mitochondrion localization"/>
    <property type="evidence" value="ECO:0007669"/>
    <property type="project" value="TreeGrafter"/>
</dbReference>
<reference evidence="12" key="1">
    <citation type="journal article" date="2011" name="Genome Biol.">
        <title>The draft genome of the carcinogenic human liver fluke Clonorchis sinensis.</title>
        <authorList>
            <person name="Wang X."/>
            <person name="Chen W."/>
            <person name="Huang Y."/>
            <person name="Sun J."/>
            <person name="Men J."/>
            <person name="Liu H."/>
            <person name="Luo F."/>
            <person name="Guo L."/>
            <person name="Lv X."/>
            <person name="Deng C."/>
            <person name="Zhou C."/>
            <person name="Fan Y."/>
            <person name="Li X."/>
            <person name="Huang L."/>
            <person name="Hu Y."/>
            <person name="Liang C."/>
            <person name="Hu X."/>
            <person name="Xu J."/>
            <person name="Yu X."/>
        </authorList>
    </citation>
    <scope>NUCLEOTIDE SEQUENCE [LARGE SCALE GENOMIC DNA]</scope>
    <source>
        <strain evidence="12">Henan</strain>
    </source>
</reference>
<evidence type="ECO:0000259" key="11">
    <source>
        <dbReference type="PROSITE" id="PS51718"/>
    </source>
</evidence>
<keyword evidence="2" id="KW-0812">Transmembrane</keyword>
<keyword evidence="6" id="KW-1133">Transmembrane helix</keyword>
<evidence type="ECO:0000256" key="7">
    <source>
        <dbReference type="ARBA" id="ARBA00023054"/>
    </source>
</evidence>
<dbReference type="SUPFAM" id="SSF52540">
    <property type="entry name" value="P-loop containing nucleoside triphosphate hydrolases"/>
    <property type="match status" value="1"/>
</dbReference>
<gene>
    <name evidence="12" type="ORF">CLF_103369</name>
</gene>